<dbReference type="OrthoDB" id="214266at2157"/>
<proteinExistence type="predicted"/>
<evidence type="ECO:0000313" key="2">
    <source>
        <dbReference type="EMBL" id="QLK27745.1"/>
    </source>
</evidence>
<evidence type="ECO:0008006" key="4">
    <source>
        <dbReference type="Google" id="ProtNLM"/>
    </source>
</evidence>
<dbReference type="EMBL" id="CP059154">
    <property type="protein sequence ID" value="QLK27745.1"/>
    <property type="molecule type" value="Genomic_DNA"/>
</dbReference>
<dbReference type="Gene3D" id="3.40.1000.10">
    <property type="entry name" value="Mog1/PsbP, alpha/beta/alpha sandwich"/>
    <property type="match status" value="1"/>
</dbReference>
<protein>
    <recommendedName>
        <fullName evidence="4">DUF1795 domain-containing protein</fullName>
    </recommendedName>
</protein>
<reference evidence="2 3" key="1">
    <citation type="submission" date="2020-07" db="EMBL/GenBank/DDBJ databases">
        <title>Natrinema (YPL30) sp. nov. and Haloterrigena xxxxxx (YPL8) sp. nov., isolated from a salt mine.</title>
        <authorList>
            <person name="Cui H."/>
        </authorList>
    </citation>
    <scope>NUCLEOTIDE SEQUENCE [LARGE SCALE GENOMIC DNA]</scope>
    <source>
        <strain evidence="2 3">YPL13</strain>
    </source>
</reference>
<organism evidence="2 3">
    <name type="scientific">Natrinema zhouii</name>
    <dbReference type="NCBI Taxonomy" id="1710539"/>
    <lineage>
        <taxon>Archaea</taxon>
        <taxon>Methanobacteriati</taxon>
        <taxon>Methanobacteriota</taxon>
        <taxon>Stenosarchaea group</taxon>
        <taxon>Halobacteria</taxon>
        <taxon>Halobacteriales</taxon>
        <taxon>Natrialbaceae</taxon>
        <taxon>Natrinema</taxon>
    </lineage>
</organism>
<name>A0A7D6H228_9EURY</name>
<dbReference type="AlphaFoldDB" id="A0A7D6H228"/>
<keyword evidence="3" id="KW-1185">Reference proteome</keyword>
<accession>A0A7D6H228</accession>
<evidence type="ECO:0000256" key="1">
    <source>
        <dbReference type="SAM" id="MobiDB-lite"/>
    </source>
</evidence>
<dbReference type="Proteomes" id="UP000510869">
    <property type="component" value="Chromosome"/>
</dbReference>
<sequence>MPANREETGNTAGRASAGRTDGAGDDEMDGVGPTPTFEMYADDEYGYRLAYPTTWSAKTEPAGGVSFDDRTSSAGATVSVDEGVALTLAEYVADFLEALETDEHIRAIERLERRDRFLENGETGQVIDCAYWSVPDGERWRLTYLFVREGGNGYVLGVDWNDDDGLDELAARIVESFAVETN</sequence>
<feature type="region of interest" description="Disordered" evidence="1">
    <location>
        <begin position="1"/>
        <end position="37"/>
    </location>
</feature>
<evidence type="ECO:0000313" key="3">
    <source>
        <dbReference type="Proteomes" id="UP000510869"/>
    </source>
</evidence>
<dbReference type="RefSeq" id="WP_180842905.1">
    <property type="nucleotide sequence ID" value="NZ_CP059154.1"/>
</dbReference>
<dbReference type="KEGG" id="nay:HYG81_09135"/>
<gene>
    <name evidence="2" type="ORF">HYG81_09135</name>
</gene>
<dbReference type="GeneID" id="56143366"/>